<name>A0A1G7I4G0_9GAMM</name>
<dbReference type="RefSeq" id="WP_092365075.1">
    <property type="nucleotide sequence ID" value="NZ_FNBM01000001.1"/>
</dbReference>
<evidence type="ECO:0000256" key="2">
    <source>
        <dbReference type="SAM" id="SignalP"/>
    </source>
</evidence>
<feature type="signal peptide" evidence="2">
    <location>
        <begin position="1"/>
        <end position="20"/>
    </location>
</feature>
<feature type="compositionally biased region" description="Low complexity" evidence="1">
    <location>
        <begin position="18"/>
        <end position="47"/>
    </location>
</feature>
<dbReference type="AlphaFoldDB" id="A0A1G7I4G0"/>
<keyword evidence="2" id="KW-0732">Signal</keyword>
<evidence type="ECO:0000256" key="1">
    <source>
        <dbReference type="SAM" id="MobiDB-lite"/>
    </source>
</evidence>
<feature type="chain" id="PRO_5017466452" description="Secreted protein" evidence="2">
    <location>
        <begin position="21"/>
        <end position="86"/>
    </location>
</feature>
<evidence type="ECO:0008006" key="5">
    <source>
        <dbReference type="Google" id="ProtNLM"/>
    </source>
</evidence>
<sequence length="86" mass="9165">MLKSLMVVASLLSFTAVAQAQQEPASSPQSSGTIQQPSVPDPSAVDPDSPPVIHDGRDNDESTEAAEDAAERRDEQAPEHEPDQQQ</sequence>
<evidence type="ECO:0000313" key="4">
    <source>
        <dbReference type="Proteomes" id="UP000243378"/>
    </source>
</evidence>
<feature type="compositionally biased region" description="Basic and acidic residues" evidence="1">
    <location>
        <begin position="69"/>
        <end position="86"/>
    </location>
</feature>
<organism evidence="3 4">
    <name type="scientific">Phytopseudomonas seleniipraecipitans</name>
    <dbReference type="NCBI Taxonomy" id="640205"/>
    <lineage>
        <taxon>Bacteria</taxon>
        <taxon>Pseudomonadati</taxon>
        <taxon>Pseudomonadota</taxon>
        <taxon>Gammaproteobacteria</taxon>
        <taxon>Pseudomonadales</taxon>
        <taxon>Pseudomonadaceae</taxon>
        <taxon>Phytopseudomonas</taxon>
    </lineage>
</organism>
<evidence type="ECO:0000313" key="3">
    <source>
        <dbReference type="EMBL" id="SDF07595.1"/>
    </source>
</evidence>
<accession>A0A1G7I4G0</accession>
<proteinExistence type="predicted"/>
<dbReference type="Proteomes" id="UP000243378">
    <property type="component" value="Unassembled WGS sequence"/>
</dbReference>
<feature type="region of interest" description="Disordered" evidence="1">
    <location>
        <begin position="18"/>
        <end position="86"/>
    </location>
</feature>
<gene>
    <name evidence="3" type="ORF">SAMN05216381_0903</name>
</gene>
<protein>
    <recommendedName>
        <fullName evidence="5">Secreted protein</fullName>
    </recommendedName>
</protein>
<dbReference type="STRING" id="640205.SAMN05216381_0903"/>
<dbReference type="EMBL" id="FNBM01000001">
    <property type="protein sequence ID" value="SDF07595.1"/>
    <property type="molecule type" value="Genomic_DNA"/>
</dbReference>
<reference evidence="3 4" key="1">
    <citation type="submission" date="2016-10" db="EMBL/GenBank/DDBJ databases">
        <authorList>
            <person name="de Groot N.N."/>
        </authorList>
    </citation>
    <scope>NUCLEOTIDE SEQUENCE [LARGE SCALE GENOMIC DNA]</scope>
    <source>
        <strain evidence="3 4">LMG 25475</strain>
    </source>
</reference>